<dbReference type="Pfam" id="PF01928">
    <property type="entry name" value="CYTH"/>
    <property type="match status" value="1"/>
</dbReference>
<feature type="domain" description="CYTH" evidence="2">
    <location>
        <begin position="2"/>
        <end position="149"/>
    </location>
</feature>
<reference evidence="3 4" key="1">
    <citation type="submission" date="2020-08" db="EMBL/GenBank/DDBJ databases">
        <title>Genomic Encyclopedia of Type Strains, Phase IV (KMG-V): Genome sequencing to study the core and pangenomes of soil and plant-associated prokaryotes.</title>
        <authorList>
            <person name="Whitman W."/>
        </authorList>
    </citation>
    <scope>NUCLEOTIDE SEQUENCE [LARGE SCALE GENOMIC DNA]</scope>
    <source>
        <strain evidence="3 4">SEMIA 4084</strain>
    </source>
</reference>
<organism evidence="3 4">
    <name type="scientific">Rhizobium giardinii</name>
    <dbReference type="NCBI Taxonomy" id="56731"/>
    <lineage>
        <taxon>Bacteria</taxon>
        <taxon>Pseudomonadati</taxon>
        <taxon>Pseudomonadota</taxon>
        <taxon>Alphaproteobacteria</taxon>
        <taxon>Hyphomicrobiales</taxon>
        <taxon>Rhizobiaceae</taxon>
        <taxon>Rhizobium/Agrobacterium group</taxon>
        <taxon>Rhizobium</taxon>
    </lineage>
</organism>
<comment type="caution">
    <text evidence="3">The sequence shown here is derived from an EMBL/GenBank/DDBJ whole genome shotgun (WGS) entry which is preliminary data.</text>
</comment>
<proteinExistence type="predicted"/>
<dbReference type="RefSeq" id="WP_018325835.1">
    <property type="nucleotide sequence ID" value="NZ_JACHBK010000010.1"/>
</dbReference>
<keyword evidence="4" id="KW-1185">Reference proteome</keyword>
<dbReference type="InterPro" id="IPR012042">
    <property type="entry name" value="NeuTTM/CthTTM-like"/>
</dbReference>
<accession>A0A7W8UFN9</accession>
<evidence type="ECO:0000256" key="1">
    <source>
        <dbReference type="PIRSR" id="PIRSR016487-1"/>
    </source>
</evidence>
<dbReference type="Gene3D" id="2.40.320.10">
    <property type="entry name" value="Hypothetical Protein Pfu-838710-001"/>
    <property type="match status" value="1"/>
</dbReference>
<evidence type="ECO:0000313" key="4">
    <source>
        <dbReference type="Proteomes" id="UP000585507"/>
    </source>
</evidence>
<dbReference type="PANTHER" id="PTHR40114:SF1">
    <property type="entry name" value="SLR0698 PROTEIN"/>
    <property type="match status" value="1"/>
</dbReference>
<dbReference type="CDD" id="cd07891">
    <property type="entry name" value="CYTH-like_CthTTM-like_1"/>
    <property type="match status" value="1"/>
</dbReference>
<dbReference type="InterPro" id="IPR033469">
    <property type="entry name" value="CYTH-like_dom_sf"/>
</dbReference>
<gene>
    <name evidence="3" type="ORF">GGD55_004422</name>
</gene>
<dbReference type="PANTHER" id="PTHR40114">
    <property type="entry name" value="SLR0698 PROTEIN"/>
    <property type="match status" value="1"/>
</dbReference>
<dbReference type="InterPro" id="IPR023577">
    <property type="entry name" value="CYTH_domain"/>
</dbReference>
<dbReference type="SMART" id="SM01118">
    <property type="entry name" value="CYTH"/>
    <property type="match status" value="1"/>
</dbReference>
<dbReference type="Proteomes" id="UP000585507">
    <property type="component" value="Unassembled WGS sequence"/>
</dbReference>
<dbReference type="AlphaFoldDB" id="A0A7W8UFN9"/>
<dbReference type="PIRSF" id="PIRSF016487">
    <property type="entry name" value="CYTH_UCP016487"/>
    <property type="match status" value="1"/>
</dbReference>
<evidence type="ECO:0000259" key="2">
    <source>
        <dbReference type="PROSITE" id="PS51707"/>
    </source>
</evidence>
<dbReference type="PROSITE" id="PS51707">
    <property type="entry name" value="CYTH"/>
    <property type="match status" value="1"/>
</dbReference>
<feature type="active site" description="Proton acceptor" evidence="1">
    <location>
        <position position="30"/>
    </location>
</feature>
<name>A0A7W8UFN9_9HYPH</name>
<protein>
    <submittedName>
        <fullName evidence="3">CYTH domain-containing protein</fullName>
    </submittedName>
</protein>
<dbReference type="SUPFAM" id="SSF55154">
    <property type="entry name" value="CYTH-like phosphatases"/>
    <property type="match status" value="1"/>
</dbReference>
<sequence>MAAEIERKYLVSNDSWRKHASQGAAFSQAYLTANKKRTVRTRTIDMARAVLTVKFRTSSLRREEFEYDIPYVDALEMLAYATALVEKTRYKVRYLGYDWDIDVYNGANEGLVLAEIELGNEADQPPRPPWLGPEVTGISAYSNRTLAVPPHPDELLRSARAKQGNLAGRVL</sequence>
<dbReference type="EMBL" id="JACHBK010000010">
    <property type="protein sequence ID" value="MBB5537702.1"/>
    <property type="molecule type" value="Genomic_DNA"/>
</dbReference>
<evidence type="ECO:0000313" key="3">
    <source>
        <dbReference type="EMBL" id="MBB5537702.1"/>
    </source>
</evidence>